<accession>A0AAC8W0G3</accession>
<evidence type="ECO:0000313" key="1">
    <source>
        <dbReference type="EMBL" id="ALG72621.1"/>
    </source>
</evidence>
<dbReference type="Proteomes" id="UP000069935">
    <property type="component" value="Chromosome 2"/>
</dbReference>
<dbReference type="PANTHER" id="PTHR48100:SF10">
    <property type="entry name" value="2-CARBOXY-D-ARABINITOL-1-PHOSPHATASE-RELATED"/>
    <property type="match status" value="1"/>
</dbReference>
<gene>
    <name evidence="1" type="ORF">AL072_16390</name>
</gene>
<evidence type="ECO:0000313" key="2">
    <source>
        <dbReference type="Proteomes" id="UP000069935"/>
    </source>
</evidence>
<dbReference type="InterPro" id="IPR029033">
    <property type="entry name" value="His_PPase_superfam"/>
</dbReference>
<dbReference type="SUPFAM" id="SSF53254">
    <property type="entry name" value="Phosphoglycerate mutase-like"/>
    <property type="match status" value="1"/>
</dbReference>
<dbReference type="EMBL" id="CP012402">
    <property type="protein sequence ID" value="ALG72621.1"/>
    <property type="molecule type" value="Genomic_DNA"/>
</dbReference>
<protein>
    <recommendedName>
        <fullName evidence="3">Histidine phosphatase family protein</fullName>
    </recommendedName>
</protein>
<reference evidence="2" key="1">
    <citation type="submission" date="2015-08" db="EMBL/GenBank/DDBJ databases">
        <title>Complete Genome Sequence of Azospirillum thiophilum BV-S.</title>
        <authorList>
            <person name="Fomenkov A."/>
            <person name="Vincze T."/>
            <person name="Grabovich M."/>
            <person name="Dubinina G."/>
            <person name="Orlova M."/>
            <person name="Belousova E."/>
            <person name="Roberts R.J."/>
        </authorList>
    </citation>
    <scope>NUCLEOTIDE SEQUENCE [LARGE SCALE GENOMIC DNA]</scope>
    <source>
        <strain evidence="2">BV-S</strain>
    </source>
</reference>
<name>A0AAC8W0G3_9PROT</name>
<dbReference type="GO" id="GO:0016791">
    <property type="term" value="F:phosphatase activity"/>
    <property type="evidence" value="ECO:0007669"/>
    <property type="project" value="TreeGrafter"/>
</dbReference>
<dbReference type="PANTHER" id="PTHR48100">
    <property type="entry name" value="BROAD-SPECIFICITY PHOSPHATASE YOR283W-RELATED"/>
    <property type="match status" value="1"/>
</dbReference>
<dbReference type="AlphaFoldDB" id="A0AAC8W0G3"/>
<reference evidence="1 2" key="2">
    <citation type="journal article" date="2016" name="Genome Announc.">
        <title>Complete Genome Sequence of a Strain of Azospirillum thiophilum Isolated from a Sulfide Spring.</title>
        <authorList>
            <person name="Fomenkov A."/>
            <person name="Vincze T."/>
            <person name="Grabovich M."/>
            <person name="Anton B.P."/>
            <person name="Dubinina G."/>
            <person name="Orlova M."/>
            <person name="Belousova E."/>
            <person name="Roberts R.J."/>
        </authorList>
    </citation>
    <scope>NUCLEOTIDE SEQUENCE [LARGE SCALE GENOMIC DNA]</scope>
    <source>
        <strain evidence="1 2">BV-S</strain>
    </source>
</reference>
<dbReference type="Pfam" id="PF00300">
    <property type="entry name" value="His_Phos_1"/>
    <property type="match status" value="1"/>
</dbReference>
<dbReference type="InterPro" id="IPR050275">
    <property type="entry name" value="PGM_Phosphatase"/>
</dbReference>
<dbReference type="KEGG" id="ati:AL072_16390"/>
<proteinExistence type="predicted"/>
<dbReference type="Gene3D" id="3.40.50.1240">
    <property type="entry name" value="Phosphoglycerate mutase-like"/>
    <property type="match status" value="1"/>
</dbReference>
<sequence length="244" mass="26801">MTASCLPASCPLARKRVVLMRHGEVRYFEADGRPVDPRTVALTEDGRRQAAAAAAMLADYRFDRALCSSAPRTRETAAFILAQTAVATDMLHELREIRGGRLAEVAVADIDRVIGRAFDHAHEDTGFIGGERFADFEARVLGAFRIWLTARPGDETLFAVLHEGVNRLLLSWALTGGRAAMAGLEQDPGCVNVVDFDVADGIIQRSLVRTVNVTPAEPSKRSRSATGMEELCAVYRRYRERAQD</sequence>
<dbReference type="SMART" id="SM00855">
    <property type="entry name" value="PGAM"/>
    <property type="match status" value="1"/>
</dbReference>
<organism evidence="1 2">
    <name type="scientific">Azospirillum thiophilum</name>
    <dbReference type="NCBI Taxonomy" id="528244"/>
    <lineage>
        <taxon>Bacteria</taxon>
        <taxon>Pseudomonadati</taxon>
        <taxon>Pseudomonadota</taxon>
        <taxon>Alphaproteobacteria</taxon>
        <taxon>Rhodospirillales</taxon>
        <taxon>Azospirillaceae</taxon>
        <taxon>Azospirillum</taxon>
    </lineage>
</organism>
<dbReference type="CDD" id="cd07067">
    <property type="entry name" value="HP_PGM_like"/>
    <property type="match status" value="1"/>
</dbReference>
<keyword evidence="2" id="KW-1185">Reference proteome</keyword>
<evidence type="ECO:0008006" key="3">
    <source>
        <dbReference type="Google" id="ProtNLM"/>
    </source>
</evidence>
<dbReference type="InterPro" id="IPR013078">
    <property type="entry name" value="His_Pase_superF_clade-1"/>
</dbReference>
<dbReference type="RefSeq" id="WP_045583153.1">
    <property type="nucleotide sequence ID" value="NZ_CP012402.1"/>
</dbReference>